<dbReference type="STRING" id="1531966.A0A0A1TQB1"/>
<feature type="chain" id="PRO_5001990281" description="Alpha-L-rhamnosidase" evidence="1">
    <location>
        <begin position="19"/>
        <end position="711"/>
    </location>
</feature>
<evidence type="ECO:0000313" key="5">
    <source>
        <dbReference type="Proteomes" id="UP000039046"/>
    </source>
</evidence>
<organism evidence="4 5">
    <name type="scientific">[Torrubiella] hemipterigena</name>
    <dbReference type="NCBI Taxonomy" id="1531966"/>
    <lineage>
        <taxon>Eukaryota</taxon>
        <taxon>Fungi</taxon>
        <taxon>Dikarya</taxon>
        <taxon>Ascomycota</taxon>
        <taxon>Pezizomycotina</taxon>
        <taxon>Sordariomycetes</taxon>
        <taxon>Hypocreomycetidae</taxon>
        <taxon>Hypocreales</taxon>
        <taxon>Clavicipitaceae</taxon>
        <taxon>Clavicipitaceae incertae sedis</taxon>
        <taxon>'Torrubiella' clade</taxon>
    </lineage>
</organism>
<sequence length="711" mass="76418">MTSLRNAVFFAMAGGALAMPRGTDASNPSWYKYVRSPASSTVVPARIVAGQTKGNVANADGLITGKGPTVLNRPSKSDPAPSIVVDFGQNVVGLLGISFAGSKNGTDALPGLKLAFSESMQFLGDSSDFTRSYNAGGDQKITDGTDHIAVANAPYQWRDHFGCAHDGKVCSDGLHGFRYVRITLDAIDKDAPYTSAAGSVSIASVDLEWSGYLGTPDTFTGWFECSDKDLTQWWYDGVYTVDMGTDLFLANETEPRGASSPTLEGKQVLFDGAKRDRDPYVGDLAVASLTSYLSHAFSESTRNVLEDLALHQRSDGWIPPASINSYTLPLFDYPLWWVVCSVDYVLYTGDKDYAAKHWGVLTKALDGYYTQYISKDTGLLVKAGSMGYGDYAFLPRSGPITYYNALYIHALRYAADLSKSLNMDASISEKWQARAQSLSDALQKHNLDSSVGAFYDGGPCPGQPEGTYCNVHAQDGNSIAILAGVTNAAASQKILDYWNKAAKQPYGNAFYDSTVLSPGDHFSERVYAFISYFELAARMSTKDRAESGFEELRRLYGWMASHDPQITMWEGIGPGGSLYEGGFTSLAHGWSTGVVPILSNFVLGVKPLAPGFSEWQVCPIVDAGGLTWAKGRVPTPNGGIDVSWNKNSSRSAIAFTMTITAPKGTKGKVCVPTFGKKQSDVRVNGKKIEGSGIVAVILDGGSPHVISVASS</sequence>
<dbReference type="HOGENOM" id="CLU_021300_0_0_1"/>
<evidence type="ECO:0000259" key="3">
    <source>
        <dbReference type="Pfam" id="PF17390"/>
    </source>
</evidence>
<dbReference type="PANTHER" id="PTHR34987">
    <property type="entry name" value="C, PUTATIVE (AFU_ORTHOLOGUE AFUA_3G02880)-RELATED"/>
    <property type="match status" value="1"/>
</dbReference>
<dbReference type="InterPro" id="IPR008928">
    <property type="entry name" value="6-hairpin_glycosidase_sf"/>
</dbReference>
<dbReference type="Gene3D" id="2.60.420.10">
    <property type="entry name" value="Maltose phosphorylase, domain 3"/>
    <property type="match status" value="1"/>
</dbReference>
<keyword evidence="1" id="KW-0732">Signal</keyword>
<dbReference type="GO" id="GO:0003824">
    <property type="term" value="F:catalytic activity"/>
    <property type="evidence" value="ECO:0007669"/>
    <property type="project" value="UniProtKB-ARBA"/>
</dbReference>
<gene>
    <name evidence="4" type="ORF">VHEMI09587</name>
</gene>
<dbReference type="InterPro" id="IPR035398">
    <property type="entry name" value="Bac_rhamnosid_C"/>
</dbReference>
<feature type="signal peptide" evidence="1">
    <location>
        <begin position="1"/>
        <end position="18"/>
    </location>
</feature>
<dbReference type="AlphaFoldDB" id="A0A0A1TQB1"/>
<evidence type="ECO:0000313" key="4">
    <source>
        <dbReference type="EMBL" id="CEJ94030.1"/>
    </source>
</evidence>
<dbReference type="Pfam" id="PF17389">
    <property type="entry name" value="Bac_rhamnosid6H"/>
    <property type="match status" value="1"/>
</dbReference>
<dbReference type="InterPro" id="IPR012341">
    <property type="entry name" value="6hp_glycosidase-like_sf"/>
</dbReference>
<dbReference type="InterPro" id="IPR035396">
    <property type="entry name" value="Bac_rhamnosid6H"/>
</dbReference>
<dbReference type="PANTHER" id="PTHR34987:SF5">
    <property type="entry name" value="ALPHA-RHAMNOSIDASE"/>
    <property type="match status" value="1"/>
</dbReference>
<reference evidence="4 5" key="1">
    <citation type="journal article" date="2015" name="Genome Announc.">
        <title>Draft Genome Sequence and Gene Annotation of the Entomopathogenic Fungus Verticillium hemipterigenum.</title>
        <authorList>
            <person name="Horn F."/>
            <person name="Habel A."/>
            <person name="Scharf D.H."/>
            <person name="Dworschak J."/>
            <person name="Brakhage A.A."/>
            <person name="Guthke R."/>
            <person name="Hertweck C."/>
            <person name="Linde J."/>
        </authorList>
    </citation>
    <scope>NUCLEOTIDE SEQUENCE [LARGE SCALE GENOMIC DNA]</scope>
</reference>
<evidence type="ECO:0000256" key="1">
    <source>
        <dbReference type="SAM" id="SignalP"/>
    </source>
</evidence>
<dbReference type="EMBL" id="CDHN01000006">
    <property type="protein sequence ID" value="CEJ94030.1"/>
    <property type="molecule type" value="Genomic_DNA"/>
</dbReference>
<feature type="domain" description="Alpha-L-rhamnosidase six-hairpin glycosidase" evidence="2">
    <location>
        <begin position="268"/>
        <end position="490"/>
    </location>
</feature>
<dbReference type="Proteomes" id="UP000039046">
    <property type="component" value="Unassembled WGS sequence"/>
</dbReference>
<dbReference type="Pfam" id="PF17390">
    <property type="entry name" value="Bac_rhamnosid_C"/>
    <property type="match status" value="1"/>
</dbReference>
<dbReference type="SUPFAM" id="SSF48208">
    <property type="entry name" value="Six-hairpin glycosidases"/>
    <property type="match status" value="1"/>
</dbReference>
<dbReference type="OrthoDB" id="10036721at2759"/>
<accession>A0A0A1TQB1</accession>
<protein>
    <recommendedName>
        <fullName evidence="6">Alpha-L-rhamnosidase</fullName>
    </recommendedName>
</protein>
<keyword evidence="5" id="KW-1185">Reference proteome</keyword>
<evidence type="ECO:0008006" key="6">
    <source>
        <dbReference type="Google" id="ProtNLM"/>
    </source>
</evidence>
<evidence type="ECO:0000259" key="2">
    <source>
        <dbReference type="Pfam" id="PF17389"/>
    </source>
</evidence>
<name>A0A0A1TQB1_9HYPO</name>
<feature type="domain" description="Alpha-L-rhamnosidase C-terminal" evidence="3">
    <location>
        <begin position="604"/>
        <end position="678"/>
    </location>
</feature>
<dbReference type="GO" id="GO:0005975">
    <property type="term" value="P:carbohydrate metabolic process"/>
    <property type="evidence" value="ECO:0007669"/>
    <property type="project" value="InterPro"/>
</dbReference>
<dbReference type="Gene3D" id="1.50.10.10">
    <property type="match status" value="1"/>
</dbReference>
<proteinExistence type="predicted"/>